<accession>A0A5C2SMF5</accession>
<evidence type="ECO:0000256" key="4">
    <source>
        <dbReference type="PROSITE-ProRule" id="PRU00834"/>
    </source>
</evidence>
<evidence type="ECO:0000259" key="6">
    <source>
        <dbReference type="PROSITE" id="PS51501"/>
    </source>
</evidence>
<keyword evidence="2 4" id="KW-0863">Zinc-finger</keyword>
<dbReference type="EMBL" id="ML122254">
    <property type="protein sequence ID" value="RPD64464.1"/>
    <property type="molecule type" value="Genomic_DNA"/>
</dbReference>
<evidence type="ECO:0000256" key="3">
    <source>
        <dbReference type="ARBA" id="ARBA00022833"/>
    </source>
</evidence>
<feature type="region of interest" description="Disordered" evidence="5">
    <location>
        <begin position="48"/>
        <end position="75"/>
    </location>
</feature>
<dbReference type="InterPro" id="IPR007853">
    <property type="entry name" value="Znf_DNL-typ"/>
</dbReference>
<reference evidence="7" key="1">
    <citation type="journal article" date="2018" name="Genome Biol. Evol.">
        <title>Genomics and development of Lentinus tigrinus, a white-rot wood-decaying mushroom with dimorphic fruiting bodies.</title>
        <authorList>
            <person name="Wu B."/>
            <person name="Xu Z."/>
            <person name="Knudson A."/>
            <person name="Carlson A."/>
            <person name="Chen N."/>
            <person name="Kovaka S."/>
            <person name="LaButti K."/>
            <person name="Lipzen A."/>
            <person name="Pennachio C."/>
            <person name="Riley R."/>
            <person name="Schakwitz W."/>
            <person name="Umezawa K."/>
            <person name="Ohm R.A."/>
            <person name="Grigoriev I.V."/>
            <person name="Nagy L.G."/>
            <person name="Gibbons J."/>
            <person name="Hibbett D."/>
        </authorList>
    </citation>
    <scope>NUCLEOTIDE SEQUENCE [LARGE SCALE GENOMIC DNA]</scope>
    <source>
        <strain evidence="7">ALCF2SS1-6</strain>
    </source>
</reference>
<organism evidence="7 8">
    <name type="scientific">Lentinus tigrinus ALCF2SS1-6</name>
    <dbReference type="NCBI Taxonomy" id="1328759"/>
    <lineage>
        <taxon>Eukaryota</taxon>
        <taxon>Fungi</taxon>
        <taxon>Dikarya</taxon>
        <taxon>Basidiomycota</taxon>
        <taxon>Agaricomycotina</taxon>
        <taxon>Agaricomycetes</taxon>
        <taxon>Polyporales</taxon>
        <taxon>Polyporaceae</taxon>
        <taxon>Lentinus</taxon>
    </lineage>
</organism>
<dbReference type="GO" id="GO:0051087">
    <property type="term" value="F:protein-folding chaperone binding"/>
    <property type="evidence" value="ECO:0007669"/>
    <property type="project" value="TreeGrafter"/>
</dbReference>
<gene>
    <name evidence="7" type="ORF">L227DRAFT_571997</name>
</gene>
<keyword evidence="1" id="KW-0479">Metal-binding</keyword>
<dbReference type="OrthoDB" id="512667at2759"/>
<dbReference type="STRING" id="1328759.A0A5C2SMF5"/>
<dbReference type="GO" id="GO:0006457">
    <property type="term" value="P:protein folding"/>
    <property type="evidence" value="ECO:0007669"/>
    <property type="project" value="TreeGrafter"/>
</dbReference>
<evidence type="ECO:0000256" key="2">
    <source>
        <dbReference type="ARBA" id="ARBA00022771"/>
    </source>
</evidence>
<protein>
    <submittedName>
        <fullName evidence="7">Zf-DNL-domain-containing protein</fullName>
    </submittedName>
</protein>
<keyword evidence="8" id="KW-1185">Reference proteome</keyword>
<dbReference type="GO" id="GO:0050821">
    <property type="term" value="P:protein stabilization"/>
    <property type="evidence" value="ECO:0007669"/>
    <property type="project" value="TreeGrafter"/>
</dbReference>
<feature type="domain" description="DNL-type" evidence="6">
    <location>
        <begin position="81"/>
        <end position="174"/>
    </location>
</feature>
<name>A0A5C2SMF5_9APHY</name>
<evidence type="ECO:0000313" key="7">
    <source>
        <dbReference type="EMBL" id="RPD64464.1"/>
    </source>
</evidence>
<keyword evidence="3" id="KW-0862">Zinc</keyword>
<proteinExistence type="predicted"/>
<dbReference type="PANTHER" id="PTHR20922:SF13">
    <property type="entry name" value="DNL-TYPE ZINC FINGER PROTEIN"/>
    <property type="match status" value="1"/>
</dbReference>
<dbReference type="Proteomes" id="UP000313359">
    <property type="component" value="Unassembled WGS sequence"/>
</dbReference>
<sequence length="174" mass="19130">MLRQAFSVLQRPLAAVPQAQFVARRSTPDLRLLSSIPSRLCTRAFSSSSWTSQDSTPSRPQGASGVPPASPASQTHITLETPEPKLSLTFTCTVEACHTRSTHQFTKRSYEKGIVIVECPGCKNRHLIADHLGWFKESTQEGKLKTVEDLLRAKGEKVRRGKIDAGGVVEYAPE</sequence>
<dbReference type="InterPro" id="IPR024158">
    <property type="entry name" value="Mt_import_TIM15"/>
</dbReference>
<evidence type="ECO:0000313" key="8">
    <source>
        <dbReference type="Proteomes" id="UP000313359"/>
    </source>
</evidence>
<dbReference type="Pfam" id="PF05180">
    <property type="entry name" value="zf-DNL"/>
    <property type="match status" value="1"/>
</dbReference>
<feature type="compositionally biased region" description="Low complexity" evidence="5">
    <location>
        <begin position="48"/>
        <end position="58"/>
    </location>
</feature>
<dbReference type="GO" id="GO:0008270">
    <property type="term" value="F:zinc ion binding"/>
    <property type="evidence" value="ECO:0007669"/>
    <property type="project" value="UniProtKB-KW"/>
</dbReference>
<evidence type="ECO:0000256" key="5">
    <source>
        <dbReference type="SAM" id="MobiDB-lite"/>
    </source>
</evidence>
<dbReference type="GO" id="GO:0030150">
    <property type="term" value="P:protein import into mitochondrial matrix"/>
    <property type="evidence" value="ECO:0007669"/>
    <property type="project" value="TreeGrafter"/>
</dbReference>
<dbReference type="AlphaFoldDB" id="A0A5C2SMF5"/>
<dbReference type="GO" id="GO:0005739">
    <property type="term" value="C:mitochondrion"/>
    <property type="evidence" value="ECO:0007669"/>
    <property type="project" value="TreeGrafter"/>
</dbReference>
<evidence type="ECO:0000256" key="1">
    <source>
        <dbReference type="ARBA" id="ARBA00022723"/>
    </source>
</evidence>
<dbReference type="PANTHER" id="PTHR20922">
    <property type="entry name" value="DNL-TYPE ZINC FINGER PROTEIN"/>
    <property type="match status" value="1"/>
</dbReference>
<dbReference type="PROSITE" id="PS51501">
    <property type="entry name" value="ZF_DNL"/>
    <property type="match status" value="1"/>
</dbReference>